<dbReference type="GO" id="GO:0005737">
    <property type="term" value="C:cytoplasm"/>
    <property type="evidence" value="ECO:0007669"/>
    <property type="project" value="UniProtKB-SubCell"/>
</dbReference>
<evidence type="ECO:0000256" key="8">
    <source>
        <dbReference type="PIRSR" id="PIRSR004682-1"/>
    </source>
</evidence>
<dbReference type="Pfam" id="PF13242">
    <property type="entry name" value="Hydrolase_like"/>
    <property type="match status" value="1"/>
</dbReference>
<feature type="site" description="Stabilizes the phosphoryl group" evidence="9">
    <location>
        <position position="52"/>
    </location>
</feature>
<feature type="binding site" evidence="10">
    <location>
        <position position="12"/>
    </location>
    <ligand>
        <name>Mg(2+)</name>
        <dbReference type="ChEBI" id="CHEBI:18420"/>
    </ligand>
</feature>
<evidence type="ECO:0000256" key="6">
    <source>
        <dbReference type="ARBA" id="ARBA00031828"/>
    </source>
</evidence>
<dbReference type="PANTHER" id="PTHR42891:SF1">
    <property type="entry name" value="D-GLYCERO-BETA-D-MANNO-HEPTOSE-1,7-BISPHOSPHATE 7-PHOSPHATASE"/>
    <property type="match status" value="1"/>
</dbReference>
<feature type="active site" description="Proton donor" evidence="8">
    <location>
        <position position="12"/>
    </location>
</feature>
<dbReference type="InterPro" id="IPR004446">
    <property type="entry name" value="Heptose_bisP_phosphatase"/>
</dbReference>
<comment type="subcellular location">
    <subcellularLocation>
        <location evidence="1 7">Cytoplasm</location>
    </subcellularLocation>
</comment>
<dbReference type="InterPro" id="IPR023214">
    <property type="entry name" value="HAD_sf"/>
</dbReference>
<organism evidence="11 12">
    <name type="scientific">Leptospira harrisiae</name>
    <dbReference type="NCBI Taxonomy" id="2023189"/>
    <lineage>
        <taxon>Bacteria</taxon>
        <taxon>Pseudomonadati</taxon>
        <taxon>Spirochaetota</taxon>
        <taxon>Spirochaetia</taxon>
        <taxon>Leptospirales</taxon>
        <taxon>Leptospiraceae</taxon>
        <taxon>Leptospira</taxon>
    </lineage>
</organism>
<keyword evidence="12" id="KW-1185">Reference proteome</keyword>
<dbReference type="NCBIfam" id="TIGR01656">
    <property type="entry name" value="Histidinol-ppas"/>
    <property type="match status" value="1"/>
</dbReference>
<comment type="cofactor">
    <cofactor evidence="10">
        <name>Zn(2+)</name>
        <dbReference type="ChEBI" id="CHEBI:29105"/>
    </cofactor>
</comment>
<evidence type="ECO:0000256" key="5">
    <source>
        <dbReference type="ARBA" id="ARBA00023277"/>
    </source>
</evidence>
<dbReference type="GO" id="GO:0005975">
    <property type="term" value="P:carbohydrate metabolic process"/>
    <property type="evidence" value="ECO:0007669"/>
    <property type="project" value="InterPro"/>
</dbReference>
<dbReference type="NCBIfam" id="TIGR00213">
    <property type="entry name" value="GmhB_yaeD"/>
    <property type="match status" value="1"/>
</dbReference>
<dbReference type="SUPFAM" id="SSF56784">
    <property type="entry name" value="HAD-like"/>
    <property type="match status" value="1"/>
</dbReference>
<evidence type="ECO:0000256" key="1">
    <source>
        <dbReference type="ARBA" id="ARBA00004496"/>
    </source>
</evidence>
<dbReference type="EC" id="3.1.3.-" evidence="7"/>
<dbReference type="PIRSF" id="PIRSF004682">
    <property type="entry name" value="GmhB"/>
    <property type="match status" value="1"/>
</dbReference>
<feature type="site" description="Contributes to substrate recognition" evidence="9">
    <location>
        <position position="110"/>
    </location>
</feature>
<evidence type="ECO:0000256" key="4">
    <source>
        <dbReference type="ARBA" id="ARBA00022801"/>
    </source>
</evidence>
<feature type="active site" description="Nucleophile" evidence="8">
    <location>
        <position position="10"/>
    </location>
</feature>
<sequence length="182" mass="21177">MLTNKALFLDRDGVINEDLDYVYRTQDFQFKPEIFELCRIANANDYLIFVITNQAGIARGYYSERDFYKLTKWMLGEFKKQNCNVAKVYYCPYHPDFGNEKYKRSSNFRKPNPGMILKAAKRFSINLEKSLLVGDQVTDLEAGFNSGIQKNFLLLNPNKKKQTPHPQATVIENLKEVIPFLV</sequence>
<dbReference type="InterPro" id="IPR006549">
    <property type="entry name" value="HAD-SF_hydro_IIIA"/>
</dbReference>
<comment type="similarity">
    <text evidence="7">Belongs to the gmhB family.</text>
</comment>
<feature type="binding site" evidence="10">
    <location>
        <position position="10"/>
    </location>
    <ligand>
        <name>Mg(2+)</name>
        <dbReference type="ChEBI" id="CHEBI:18420"/>
    </ligand>
</feature>
<evidence type="ECO:0000256" key="2">
    <source>
        <dbReference type="ARBA" id="ARBA00022490"/>
    </source>
</evidence>
<keyword evidence="4 7" id="KW-0378">Hydrolase</keyword>
<dbReference type="GO" id="GO:0046872">
    <property type="term" value="F:metal ion binding"/>
    <property type="evidence" value="ECO:0007669"/>
    <property type="project" value="UniProtKB-KW"/>
</dbReference>
<dbReference type="InterPro" id="IPR006543">
    <property type="entry name" value="Histidinol-phos"/>
</dbReference>
<feature type="binding site" evidence="10">
    <location>
        <position position="135"/>
    </location>
    <ligand>
        <name>Mg(2+)</name>
        <dbReference type="ChEBI" id="CHEBI:18420"/>
    </ligand>
</feature>
<proteinExistence type="inferred from homology"/>
<evidence type="ECO:0000313" key="11">
    <source>
        <dbReference type="EMBL" id="PJZ86306.1"/>
    </source>
</evidence>
<comment type="cofactor">
    <cofactor evidence="10">
        <name>Mg(2+)</name>
        <dbReference type="ChEBI" id="CHEBI:18420"/>
    </cofactor>
</comment>
<keyword evidence="3 10" id="KW-0479">Metal-binding</keyword>
<protein>
    <recommendedName>
        <fullName evidence="6 7">D,D-heptose 1,7-bisphosphate phosphatase</fullName>
        <ecNumber evidence="7">3.1.3.-</ecNumber>
    </recommendedName>
</protein>
<dbReference type="NCBIfam" id="TIGR01662">
    <property type="entry name" value="HAD-SF-IIIA"/>
    <property type="match status" value="1"/>
</dbReference>
<dbReference type="GO" id="GO:0016791">
    <property type="term" value="F:phosphatase activity"/>
    <property type="evidence" value="ECO:0007669"/>
    <property type="project" value="InterPro"/>
</dbReference>
<dbReference type="PANTHER" id="PTHR42891">
    <property type="entry name" value="D-GLYCERO-BETA-D-MANNO-HEPTOSE-1,7-BISPHOSPHATE 7-PHOSPHATASE"/>
    <property type="match status" value="1"/>
</dbReference>
<reference evidence="11 12" key="1">
    <citation type="submission" date="2017-07" db="EMBL/GenBank/DDBJ databases">
        <title>Leptospira spp. isolated from tropical soils.</title>
        <authorList>
            <person name="Thibeaux R."/>
            <person name="Iraola G."/>
            <person name="Ferres I."/>
            <person name="Bierque E."/>
            <person name="Girault D."/>
            <person name="Soupe-Gilbert M.-E."/>
            <person name="Picardeau M."/>
            <person name="Goarant C."/>
        </authorList>
    </citation>
    <scope>NUCLEOTIDE SEQUENCE [LARGE SCALE GENOMIC DNA]</scope>
    <source>
        <strain evidence="11 12">FH2-B-A1</strain>
    </source>
</reference>
<keyword evidence="5 7" id="KW-0119">Carbohydrate metabolism</keyword>
<evidence type="ECO:0000256" key="3">
    <source>
        <dbReference type="ARBA" id="ARBA00022723"/>
    </source>
</evidence>
<keyword evidence="2 7" id="KW-0963">Cytoplasm</keyword>
<evidence type="ECO:0000256" key="7">
    <source>
        <dbReference type="PIRNR" id="PIRNR004682"/>
    </source>
</evidence>
<dbReference type="Proteomes" id="UP000232145">
    <property type="component" value="Unassembled WGS sequence"/>
</dbReference>
<dbReference type="Gene3D" id="3.40.50.1000">
    <property type="entry name" value="HAD superfamily/HAD-like"/>
    <property type="match status" value="1"/>
</dbReference>
<dbReference type="InterPro" id="IPR036412">
    <property type="entry name" value="HAD-like_sf"/>
</dbReference>
<comment type="caution">
    <text evidence="11">The sequence shown here is derived from an EMBL/GenBank/DDBJ whole genome shotgun (WGS) entry which is preliminary data.</text>
</comment>
<dbReference type="EMBL" id="NPDX01000001">
    <property type="protein sequence ID" value="PJZ86306.1"/>
    <property type="molecule type" value="Genomic_DNA"/>
</dbReference>
<name>A0A2N0APS8_9LEPT</name>
<accession>A0A2N0APS8</accession>
<keyword evidence="10" id="KW-0460">Magnesium</keyword>
<evidence type="ECO:0000256" key="9">
    <source>
        <dbReference type="PIRSR" id="PIRSR004682-3"/>
    </source>
</evidence>
<dbReference type="RefSeq" id="WP_100743188.1">
    <property type="nucleotide sequence ID" value="NZ_NPDW01000001.1"/>
</dbReference>
<evidence type="ECO:0000256" key="10">
    <source>
        <dbReference type="PIRSR" id="PIRSR004682-4"/>
    </source>
</evidence>
<gene>
    <name evidence="11" type="ORF">CH364_09115</name>
</gene>
<dbReference type="AlphaFoldDB" id="A0A2N0APS8"/>
<feature type="binding site" evidence="10">
    <location>
        <position position="91"/>
    </location>
    <ligand>
        <name>Zn(2+)</name>
        <dbReference type="ChEBI" id="CHEBI:29105"/>
    </ligand>
</feature>
<feature type="site" description="Contributes to substrate recognition" evidence="9">
    <location>
        <position position="109"/>
    </location>
</feature>
<dbReference type="CDD" id="cd07503">
    <property type="entry name" value="HAD_HisB-N"/>
    <property type="match status" value="1"/>
</dbReference>
<evidence type="ECO:0000313" key="12">
    <source>
        <dbReference type="Proteomes" id="UP000232145"/>
    </source>
</evidence>
<keyword evidence="10" id="KW-0862">Zinc</keyword>
<dbReference type="OrthoDB" id="9801899at2"/>